<evidence type="ECO:0000313" key="1">
    <source>
        <dbReference type="EMBL" id="CAG8608342.1"/>
    </source>
</evidence>
<dbReference type="EMBL" id="CAJVPW010009731">
    <property type="protein sequence ID" value="CAG8608342.1"/>
    <property type="molecule type" value="Genomic_DNA"/>
</dbReference>
<protein>
    <submittedName>
        <fullName evidence="1">9346_t:CDS:1</fullName>
    </submittedName>
</protein>
<sequence>NTTSKTIPFTSDYSIFQPNQQYIATFKNTILLNTLNELALKTDQKFAEINNSEINPK</sequence>
<gene>
    <name evidence="1" type="ORF">SPELUC_LOCUS7400</name>
</gene>
<organism evidence="1 2">
    <name type="scientific">Cetraspora pellucida</name>
    <dbReference type="NCBI Taxonomy" id="1433469"/>
    <lineage>
        <taxon>Eukaryota</taxon>
        <taxon>Fungi</taxon>
        <taxon>Fungi incertae sedis</taxon>
        <taxon>Mucoromycota</taxon>
        <taxon>Glomeromycotina</taxon>
        <taxon>Glomeromycetes</taxon>
        <taxon>Diversisporales</taxon>
        <taxon>Gigasporaceae</taxon>
        <taxon>Cetraspora</taxon>
    </lineage>
</organism>
<evidence type="ECO:0000313" key="2">
    <source>
        <dbReference type="Proteomes" id="UP000789366"/>
    </source>
</evidence>
<accession>A0ACA9MQZ1</accession>
<name>A0ACA9MQZ1_9GLOM</name>
<comment type="caution">
    <text evidence="1">The sequence shown here is derived from an EMBL/GenBank/DDBJ whole genome shotgun (WGS) entry which is preliminary data.</text>
</comment>
<reference evidence="1" key="1">
    <citation type="submission" date="2021-06" db="EMBL/GenBank/DDBJ databases">
        <authorList>
            <person name="Kallberg Y."/>
            <person name="Tangrot J."/>
            <person name="Rosling A."/>
        </authorList>
    </citation>
    <scope>NUCLEOTIDE SEQUENCE</scope>
    <source>
        <strain evidence="1">28 12/20/2015</strain>
    </source>
</reference>
<proteinExistence type="predicted"/>
<dbReference type="Proteomes" id="UP000789366">
    <property type="component" value="Unassembled WGS sequence"/>
</dbReference>
<feature type="non-terminal residue" evidence="1">
    <location>
        <position position="1"/>
    </location>
</feature>
<keyword evidence="2" id="KW-1185">Reference proteome</keyword>